<sequence>MGSEDYFDWCENMERLLRETRRLREENNMLRIQKCKVLQEERPEEKLPLTCPTLLDDSSNSTHISTKRRCDRSYSGHAKLVFLTTSTTACRPLIERGPLGFVNGRLDDMISTPFNPYIIDYEPPRGFMVPKFTTYDKTSDPFDHILHYRLRRVIWNPWQSNEELKFMKNQALELHSPLPKSFKVCKERALERGKQSEENRGQQLQSSCALLDTQFGVEMKELQPLQTDHSKLKEEFCKVLRNQPFVAKSAFCCENFAAFLHSVVDFLLKLPDICDTLEAENLKVEANFVALRR</sequence>
<dbReference type="AlphaFoldDB" id="A0A438IZG8"/>
<dbReference type="Proteomes" id="UP000288805">
    <property type="component" value="Unassembled WGS sequence"/>
</dbReference>
<evidence type="ECO:0000313" key="1">
    <source>
        <dbReference type="EMBL" id="RVX02097.1"/>
    </source>
</evidence>
<evidence type="ECO:0000313" key="2">
    <source>
        <dbReference type="Proteomes" id="UP000288805"/>
    </source>
</evidence>
<reference evidence="1 2" key="1">
    <citation type="journal article" date="2018" name="PLoS Genet.">
        <title>Population sequencing reveals clonal diversity and ancestral inbreeding in the grapevine cultivar Chardonnay.</title>
        <authorList>
            <person name="Roach M.J."/>
            <person name="Johnson D.L."/>
            <person name="Bohlmann J."/>
            <person name="van Vuuren H.J."/>
            <person name="Jones S.J."/>
            <person name="Pretorius I.S."/>
            <person name="Schmidt S.A."/>
            <person name="Borneman A.R."/>
        </authorList>
    </citation>
    <scope>NUCLEOTIDE SEQUENCE [LARGE SCALE GENOMIC DNA]</scope>
    <source>
        <strain evidence="2">cv. Chardonnay</strain>
        <tissue evidence="1">Leaf</tissue>
    </source>
</reference>
<dbReference type="EMBL" id="QGNW01000072">
    <property type="protein sequence ID" value="RVX02097.1"/>
    <property type="molecule type" value="Genomic_DNA"/>
</dbReference>
<accession>A0A438IZG8</accession>
<organism evidence="1 2">
    <name type="scientific">Vitis vinifera</name>
    <name type="common">Grape</name>
    <dbReference type="NCBI Taxonomy" id="29760"/>
    <lineage>
        <taxon>Eukaryota</taxon>
        <taxon>Viridiplantae</taxon>
        <taxon>Streptophyta</taxon>
        <taxon>Embryophyta</taxon>
        <taxon>Tracheophyta</taxon>
        <taxon>Spermatophyta</taxon>
        <taxon>Magnoliopsida</taxon>
        <taxon>eudicotyledons</taxon>
        <taxon>Gunneridae</taxon>
        <taxon>Pentapetalae</taxon>
        <taxon>rosids</taxon>
        <taxon>Vitales</taxon>
        <taxon>Vitaceae</taxon>
        <taxon>Viteae</taxon>
        <taxon>Vitis</taxon>
    </lineage>
</organism>
<gene>
    <name evidence="1" type="ORF">CK203_025339</name>
</gene>
<comment type="caution">
    <text evidence="1">The sequence shown here is derived from an EMBL/GenBank/DDBJ whole genome shotgun (WGS) entry which is preliminary data.</text>
</comment>
<protein>
    <submittedName>
        <fullName evidence="1">Uncharacterized protein</fullName>
    </submittedName>
</protein>
<proteinExistence type="predicted"/>
<name>A0A438IZG8_VITVI</name>